<dbReference type="InterPro" id="IPR013718">
    <property type="entry name" value="COQ9_C"/>
</dbReference>
<dbReference type="FunFam" id="1.10.357.10:FF:000004">
    <property type="entry name" value="Ubiquinone biosynthesis protein COQ9, mitochondrial"/>
    <property type="match status" value="1"/>
</dbReference>
<dbReference type="VEuPathDB" id="FungiDB:C8Q69DRAFT_493371"/>
<feature type="domain" description="COQ9 C-terminal" evidence="9">
    <location>
        <begin position="211"/>
        <end position="278"/>
    </location>
</feature>
<dbReference type="GO" id="GO:0005743">
    <property type="term" value="C:mitochondrial inner membrane"/>
    <property type="evidence" value="ECO:0007669"/>
    <property type="project" value="TreeGrafter"/>
</dbReference>
<dbReference type="PANTHER" id="PTHR21427">
    <property type="entry name" value="UBIQUINONE BIOSYNTHESIS PROTEIN COQ9, MITOCHONDRIAL"/>
    <property type="match status" value="1"/>
</dbReference>
<comment type="caution">
    <text evidence="11">The sequence shown here is derived from an EMBL/GenBank/DDBJ whole genome shotgun (WGS) entry which is preliminary data.</text>
</comment>
<dbReference type="RefSeq" id="XP_028482370.1">
    <property type="nucleotide sequence ID" value="XM_028632187.1"/>
</dbReference>
<evidence type="ECO:0000256" key="2">
    <source>
        <dbReference type="ARBA" id="ARBA00004749"/>
    </source>
</evidence>
<dbReference type="GO" id="GO:0008289">
    <property type="term" value="F:lipid binding"/>
    <property type="evidence" value="ECO:0007669"/>
    <property type="project" value="UniProtKB-UniRule"/>
</dbReference>
<comment type="similarity">
    <text evidence="3 8">Belongs to the COQ9 family.</text>
</comment>
<dbReference type="UniPathway" id="UPA00232"/>
<dbReference type="STRING" id="264951.A0A443HLP3"/>
<evidence type="ECO:0000256" key="3">
    <source>
        <dbReference type="ARBA" id="ARBA00010766"/>
    </source>
</evidence>
<protein>
    <recommendedName>
        <fullName evidence="8">Ubiquinone biosynthesis protein</fullName>
    </recommendedName>
</protein>
<evidence type="ECO:0000313" key="12">
    <source>
        <dbReference type="Proteomes" id="UP000283841"/>
    </source>
</evidence>
<keyword evidence="5" id="KW-0809">Transit peptide</keyword>
<accession>A0A443HLP3</accession>
<sequence length="309" mass="34541">MAQPFSHARRPIAAAVTASWSNAPLTCSSSSARPLFLRSQQLISRQFHQQNVRSQRRFQSLTRCTAPSIRSSVTRHYHSQFHPALPTHEYTNSQATILSAALEHVPQHGFTLDALRLGARDAGFLDVSIQLLPRGEMDLVMFWLASRRGLLRAKVETGLFEKSNVAEGQKKVLSVEEKVKILVMERLRMNESIIHKWQDALALMSYPSNIPISLSELHALSSDILNLAGDKSVDASWYTKRLSLSAIYASSEVVMTQDTSSGFRSTEAFVNRRVEDNQYIGQKVCDITQYLGFMASTAVGLGRSWGMKI</sequence>
<reference evidence="11 12" key="1">
    <citation type="journal article" date="2018" name="Front. Microbiol.">
        <title>Genomic and genetic insights into a cosmopolitan fungus, Paecilomyces variotii (Eurotiales).</title>
        <authorList>
            <person name="Urquhart A.S."/>
            <person name="Mondo S.J."/>
            <person name="Makela M.R."/>
            <person name="Hane J.K."/>
            <person name="Wiebenga A."/>
            <person name="He G."/>
            <person name="Mihaltcheva S."/>
            <person name="Pangilinan J."/>
            <person name="Lipzen A."/>
            <person name="Barry K."/>
            <person name="de Vries R.P."/>
            <person name="Grigoriev I.V."/>
            <person name="Idnurm A."/>
        </authorList>
    </citation>
    <scope>NUCLEOTIDE SEQUENCE [LARGE SCALE GENOMIC DNA]</scope>
    <source>
        <strain evidence="11 12">CBS 101075</strain>
    </source>
</reference>
<keyword evidence="12" id="KW-1185">Reference proteome</keyword>
<dbReference type="AlphaFoldDB" id="A0A443HLP3"/>
<keyword evidence="6 8" id="KW-0446">Lipid-binding</keyword>
<comment type="pathway">
    <text evidence="2 8">Cofactor biosynthesis; ubiquinone biosynthesis.</text>
</comment>
<evidence type="ECO:0000259" key="9">
    <source>
        <dbReference type="Pfam" id="PF08511"/>
    </source>
</evidence>
<dbReference type="Gene3D" id="1.10.357.10">
    <property type="entry name" value="Tetracycline Repressor, domain 2"/>
    <property type="match status" value="1"/>
</dbReference>
<keyword evidence="4 8" id="KW-0831">Ubiquinone biosynthesis</keyword>
<dbReference type="GeneID" id="39601464"/>
<feature type="domain" description="Ubiquinone biosynthesis protein COQ9 HTH" evidence="10">
    <location>
        <begin position="94"/>
        <end position="119"/>
    </location>
</feature>
<dbReference type="GO" id="GO:0006744">
    <property type="term" value="P:ubiquinone biosynthetic process"/>
    <property type="evidence" value="ECO:0007669"/>
    <property type="project" value="UniProtKB-UniRule"/>
</dbReference>
<dbReference type="NCBIfam" id="TIGR02396">
    <property type="entry name" value="diverge_rpsU"/>
    <property type="match status" value="1"/>
</dbReference>
<comment type="function">
    <text evidence="8">Membrane-associated protein that warps the membrane surface to access and bind aromatic isoprenes with high specificity, including ubiquinone (CoQ) isoprene intermediates and presents them directly to Coq7, therefore facilitating the Coq7-mediated hydroxylase step. Participates in the biosynthesis of coenzyme Q, also named ubiquinone, an essential lipid-soluble electron transporter for aerobic cellular respiration.</text>
</comment>
<dbReference type="InterPro" id="IPR048674">
    <property type="entry name" value="COQ9_HTH"/>
</dbReference>
<name>A0A443HLP3_BYSSP</name>
<dbReference type="Pfam" id="PF08511">
    <property type="entry name" value="COQ9"/>
    <property type="match status" value="1"/>
</dbReference>
<dbReference type="Proteomes" id="UP000283841">
    <property type="component" value="Unassembled WGS sequence"/>
</dbReference>
<evidence type="ECO:0000256" key="8">
    <source>
        <dbReference type="RuleBase" id="RU366063"/>
    </source>
</evidence>
<dbReference type="Pfam" id="PF21392">
    <property type="entry name" value="COQ9_N"/>
    <property type="match status" value="1"/>
</dbReference>
<evidence type="ECO:0000256" key="4">
    <source>
        <dbReference type="ARBA" id="ARBA00022688"/>
    </source>
</evidence>
<organism evidence="11 12">
    <name type="scientific">Byssochlamys spectabilis</name>
    <name type="common">Paecilomyces variotii</name>
    <dbReference type="NCBI Taxonomy" id="264951"/>
    <lineage>
        <taxon>Eukaryota</taxon>
        <taxon>Fungi</taxon>
        <taxon>Dikarya</taxon>
        <taxon>Ascomycota</taxon>
        <taxon>Pezizomycotina</taxon>
        <taxon>Eurotiomycetes</taxon>
        <taxon>Eurotiomycetidae</taxon>
        <taxon>Eurotiales</taxon>
        <taxon>Thermoascaceae</taxon>
        <taxon>Paecilomyces</taxon>
    </lineage>
</organism>
<evidence type="ECO:0000256" key="1">
    <source>
        <dbReference type="ARBA" id="ARBA00004173"/>
    </source>
</evidence>
<dbReference type="EMBL" id="RCNU01000012">
    <property type="protein sequence ID" value="RWQ92725.1"/>
    <property type="molecule type" value="Genomic_DNA"/>
</dbReference>
<dbReference type="InterPro" id="IPR012762">
    <property type="entry name" value="Ubiq_biosynth_COQ9"/>
</dbReference>
<evidence type="ECO:0000256" key="6">
    <source>
        <dbReference type="ARBA" id="ARBA00023121"/>
    </source>
</evidence>
<evidence type="ECO:0000256" key="5">
    <source>
        <dbReference type="ARBA" id="ARBA00022946"/>
    </source>
</evidence>
<proteinExistence type="inferred from homology"/>
<dbReference type="PANTHER" id="PTHR21427:SF19">
    <property type="entry name" value="UBIQUINONE BIOSYNTHESIS PROTEIN COQ9, MITOCHONDRIAL"/>
    <property type="match status" value="1"/>
</dbReference>
<gene>
    <name evidence="11" type="ORF">C8Q69DRAFT_493371</name>
</gene>
<keyword evidence="7 8" id="KW-0496">Mitochondrion</keyword>
<evidence type="ECO:0000313" key="11">
    <source>
        <dbReference type="EMBL" id="RWQ92725.1"/>
    </source>
</evidence>
<comment type="subcellular location">
    <subcellularLocation>
        <location evidence="1 8">Mitochondrion</location>
    </subcellularLocation>
</comment>
<evidence type="ECO:0000259" key="10">
    <source>
        <dbReference type="Pfam" id="PF21392"/>
    </source>
</evidence>
<evidence type="ECO:0000256" key="7">
    <source>
        <dbReference type="ARBA" id="ARBA00023128"/>
    </source>
</evidence>